<feature type="region of interest" description="Disordered" evidence="1">
    <location>
        <begin position="82"/>
        <end position="112"/>
    </location>
</feature>
<protein>
    <submittedName>
        <fullName evidence="2">Uncharacterized protein</fullName>
    </submittedName>
</protein>
<dbReference type="Gramene" id="TuG1812G0400002713.01.T01">
    <property type="protein sequence ID" value="TuG1812G0400002713.01.T01.cds400860"/>
    <property type="gene ID" value="TuG1812G0400002713.01"/>
</dbReference>
<evidence type="ECO:0000313" key="3">
    <source>
        <dbReference type="Proteomes" id="UP000015106"/>
    </source>
</evidence>
<accession>A0A8R7Q4V5</accession>
<feature type="compositionally biased region" description="Basic and acidic residues" evidence="1">
    <location>
        <begin position="1"/>
        <end position="23"/>
    </location>
</feature>
<name>A0A8R7Q4V5_TRIUA</name>
<feature type="compositionally biased region" description="Basic and acidic residues" evidence="1">
    <location>
        <begin position="91"/>
        <end position="109"/>
    </location>
</feature>
<dbReference type="AlphaFoldDB" id="A0A8R7Q4V5"/>
<reference evidence="2" key="2">
    <citation type="submission" date="2018-03" db="EMBL/GenBank/DDBJ databases">
        <title>The Triticum urartu genome reveals the dynamic nature of wheat genome evolution.</title>
        <authorList>
            <person name="Ling H."/>
            <person name="Ma B."/>
            <person name="Shi X."/>
            <person name="Liu H."/>
            <person name="Dong L."/>
            <person name="Sun H."/>
            <person name="Cao Y."/>
            <person name="Gao Q."/>
            <person name="Zheng S."/>
            <person name="Li Y."/>
            <person name="Yu Y."/>
            <person name="Du H."/>
            <person name="Qi M."/>
            <person name="Li Y."/>
            <person name="Yu H."/>
            <person name="Cui Y."/>
            <person name="Wang N."/>
            <person name="Chen C."/>
            <person name="Wu H."/>
            <person name="Zhao Y."/>
            <person name="Zhang J."/>
            <person name="Li Y."/>
            <person name="Zhou W."/>
            <person name="Zhang B."/>
            <person name="Hu W."/>
            <person name="Eijk M."/>
            <person name="Tang J."/>
            <person name="Witsenboer H."/>
            <person name="Zhao S."/>
            <person name="Li Z."/>
            <person name="Zhang A."/>
            <person name="Wang D."/>
            <person name="Liang C."/>
        </authorList>
    </citation>
    <scope>NUCLEOTIDE SEQUENCE [LARGE SCALE GENOMIC DNA]</scope>
    <source>
        <strain evidence="2">cv. G1812</strain>
    </source>
</reference>
<organism evidence="2 3">
    <name type="scientific">Triticum urartu</name>
    <name type="common">Red wild einkorn</name>
    <name type="synonym">Crithodium urartu</name>
    <dbReference type="NCBI Taxonomy" id="4572"/>
    <lineage>
        <taxon>Eukaryota</taxon>
        <taxon>Viridiplantae</taxon>
        <taxon>Streptophyta</taxon>
        <taxon>Embryophyta</taxon>
        <taxon>Tracheophyta</taxon>
        <taxon>Spermatophyta</taxon>
        <taxon>Magnoliopsida</taxon>
        <taxon>Liliopsida</taxon>
        <taxon>Poales</taxon>
        <taxon>Poaceae</taxon>
        <taxon>BOP clade</taxon>
        <taxon>Pooideae</taxon>
        <taxon>Triticodae</taxon>
        <taxon>Triticeae</taxon>
        <taxon>Triticinae</taxon>
        <taxon>Triticum</taxon>
    </lineage>
</organism>
<evidence type="ECO:0000256" key="1">
    <source>
        <dbReference type="SAM" id="MobiDB-lite"/>
    </source>
</evidence>
<feature type="region of interest" description="Disordered" evidence="1">
    <location>
        <begin position="144"/>
        <end position="164"/>
    </location>
</feature>
<sequence>MDHGLVPDDIDALRPHAVDDESPVHVPPRVHLQPGHGVQVQEPRRPAQSHVPGAQAQRDGGEAEHARDDGIGVVAGLQPHSAVVVPQPEDAAERLRRGHEGGEGEVPREHGHHHVAELPQARAHRAAVSGRTTRGRGCCVDAVAPAGWWRGGGGKGGEQEDDGE</sequence>
<reference evidence="2" key="3">
    <citation type="submission" date="2022-06" db="UniProtKB">
        <authorList>
            <consortium name="EnsemblPlants"/>
        </authorList>
    </citation>
    <scope>IDENTIFICATION</scope>
</reference>
<reference evidence="3" key="1">
    <citation type="journal article" date="2013" name="Nature">
        <title>Draft genome of the wheat A-genome progenitor Triticum urartu.</title>
        <authorList>
            <person name="Ling H.Q."/>
            <person name="Zhao S."/>
            <person name="Liu D."/>
            <person name="Wang J."/>
            <person name="Sun H."/>
            <person name="Zhang C."/>
            <person name="Fan H."/>
            <person name="Li D."/>
            <person name="Dong L."/>
            <person name="Tao Y."/>
            <person name="Gao C."/>
            <person name="Wu H."/>
            <person name="Li Y."/>
            <person name="Cui Y."/>
            <person name="Guo X."/>
            <person name="Zheng S."/>
            <person name="Wang B."/>
            <person name="Yu K."/>
            <person name="Liang Q."/>
            <person name="Yang W."/>
            <person name="Lou X."/>
            <person name="Chen J."/>
            <person name="Feng M."/>
            <person name="Jian J."/>
            <person name="Zhang X."/>
            <person name="Luo G."/>
            <person name="Jiang Y."/>
            <person name="Liu J."/>
            <person name="Wang Z."/>
            <person name="Sha Y."/>
            <person name="Zhang B."/>
            <person name="Wu H."/>
            <person name="Tang D."/>
            <person name="Shen Q."/>
            <person name="Xue P."/>
            <person name="Zou S."/>
            <person name="Wang X."/>
            <person name="Liu X."/>
            <person name="Wang F."/>
            <person name="Yang Y."/>
            <person name="An X."/>
            <person name="Dong Z."/>
            <person name="Zhang K."/>
            <person name="Zhang X."/>
            <person name="Luo M.C."/>
            <person name="Dvorak J."/>
            <person name="Tong Y."/>
            <person name="Wang J."/>
            <person name="Yang H."/>
            <person name="Li Z."/>
            <person name="Wang D."/>
            <person name="Zhang A."/>
            <person name="Wang J."/>
        </authorList>
    </citation>
    <scope>NUCLEOTIDE SEQUENCE</scope>
    <source>
        <strain evidence="3">cv. G1812</strain>
    </source>
</reference>
<evidence type="ECO:0000313" key="2">
    <source>
        <dbReference type="EnsemblPlants" id="TuG1812G0400002713.01.T01.cds400860"/>
    </source>
</evidence>
<proteinExistence type="predicted"/>
<feature type="region of interest" description="Disordered" evidence="1">
    <location>
        <begin position="1"/>
        <end position="67"/>
    </location>
</feature>
<dbReference type="Proteomes" id="UP000015106">
    <property type="component" value="Chromosome 4"/>
</dbReference>
<keyword evidence="3" id="KW-1185">Reference proteome</keyword>
<dbReference type="EnsemblPlants" id="TuG1812G0400002713.01.T01">
    <property type="protein sequence ID" value="TuG1812G0400002713.01.T01.cds400860"/>
    <property type="gene ID" value="TuG1812G0400002713.01"/>
</dbReference>